<proteinExistence type="inferred from homology"/>
<keyword evidence="4 9" id="KW-0812">Transmembrane</keyword>
<evidence type="ECO:0000256" key="10">
    <source>
        <dbReference type="RuleBase" id="RU000488"/>
    </source>
</evidence>
<keyword evidence="3 10" id="KW-0813">Transport</keyword>
<evidence type="ECO:0000256" key="8">
    <source>
        <dbReference type="ARBA" id="ARBA00023136"/>
    </source>
</evidence>
<dbReference type="Gene3D" id="1.50.40.10">
    <property type="entry name" value="Mitochondrial carrier domain"/>
    <property type="match status" value="1"/>
</dbReference>
<feature type="compositionally biased region" description="Gly residues" evidence="11">
    <location>
        <begin position="451"/>
        <end position="462"/>
    </location>
</feature>
<keyword evidence="6" id="KW-0999">Mitochondrion inner membrane</keyword>
<keyword evidence="7" id="KW-1133">Transmembrane helix</keyword>
<reference evidence="12" key="1">
    <citation type="journal article" date="2020" name="Stud. Mycol.">
        <title>101 Dothideomycetes genomes: a test case for predicting lifestyles and emergence of pathogens.</title>
        <authorList>
            <person name="Haridas S."/>
            <person name="Albert R."/>
            <person name="Binder M."/>
            <person name="Bloem J."/>
            <person name="Labutti K."/>
            <person name="Salamov A."/>
            <person name="Andreopoulos B."/>
            <person name="Baker S."/>
            <person name="Barry K."/>
            <person name="Bills G."/>
            <person name="Bluhm B."/>
            <person name="Cannon C."/>
            <person name="Castanera R."/>
            <person name="Culley D."/>
            <person name="Daum C."/>
            <person name="Ezra D."/>
            <person name="Gonzalez J."/>
            <person name="Henrissat B."/>
            <person name="Kuo A."/>
            <person name="Liang C."/>
            <person name="Lipzen A."/>
            <person name="Lutzoni F."/>
            <person name="Magnuson J."/>
            <person name="Mondo S."/>
            <person name="Nolan M."/>
            <person name="Ohm R."/>
            <person name="Pangilinan J."/>
            <person name="Park H.-J."/>
            <person name="Ramirez L."/>
            <person name="Alfaro M."/>
            <person name="Sun H."/>
            <person name="Tritt A."/>
            <person name="Yoshinaga Y."/>
            <person name="Zwiers L.-H."/>
            <person name="Turgeon B."/>
            <person name="Goodwin S."/>
            <person name="Spatafora J."/>
            <person name="Crous P."/>
            <person name="Grigoriev I."/>
        </authorList>
    </citation>
    <scope>NUCLEOTIDE SEQUENCE</scope>
    <source>
        <strain evidence="12">CBS 269.34</strain>
    </source>
</reference>
<dbReference type="PANTHER" id="PTHR45939:SF2">
    <property type="entry name" value="CARRIER PROTEIN, PUTATIVE (AFU_ORTHOLOGUE AFUA_2G13870)-RELATED"/>
    <property type="match status" value="1"/>
</dbReference>
<dbReference type="PANTHER" id="PTHR45939">
    <property type="entry name" value="PEROXISOMAL MEMBRANE PROTEIN PMP34-RELATED"/>
    <property type="match status" value="1"/>
</dbReference>
<dbReference type="GO" id="GO:0015217">
    <property type="term" value="F:ADP transmembrane transporter activity"/>
    <property type="evidence" value="ECO:0007669"/>
    <property type="project" value="TreeGrafter"/>
</dbReference>
<evidence type="ECO:0000256" key="9">
    <source>
        <dbReference type="PROSITE-ProRule" id="PRU00282"/>
    </source>
</evidence>
<evidence type="ECO:0000313" key="12">
    <source>
        <dbReference type="EMBL" id="KAF2492841.1"/>
    </source>
</evidence>
<feature type="region of interest" description="Disordered" evidence="11">
    <location>
        <begin position="435"/>
        <end position="462"/>
    </location>
</feature>
<keyword evidence="13" id="KW-1185">Reference proteome</keyword>
<gene>
    <name evidence="12" type="ORF">BU16DRAFT_490764</name>
</gene>
<name>A0A6A6QKM8_9PEZI</name>
<evidence type="ECO:0000256" key="7">
    <source>
        <dbReference type="ARBA" id="ARBA00022989"/>
    </source>
</evidence>
<evidence type="ECO:0000256" key="1">
    <source>
        <dbReference type="ARBA" id="ARBA00004141"/>
    </source>
</evidence>
<comment type="subcellular location">
    <subcellularLocation>
        <location evidence="1">Membrane</location>
        <topology evidence="1">Multi-pass membrane protein</topology>
    </subcellularLocation>
</comment>
<feature type="region of interest" description="Disordered" evidence="11">
    <location>
        <begin position="277"/>
        <end position="298"/>
    </location>
</feature>
<protein>
    <submittedName>
        <fullName evidence="12">Mitochondrial carrier</fullName>
    </submittedName>
</protein>
<keyword evidence="8 9" id="KW-0472">Membrane</keyword>
<dbReference type="PROSITE" id="PS50920">
    <property type="entry name" value="SOLCAR"/>
    <property type="match status" value="3"/>
</dbReference>
<dbReference type="Proteomes" id="UP000799750">
    <property type="component" value="Unassembled WGS sequence"/>
</dbReference>
<feature type="repeat" description="Solcar" evidence="9">
    <location>
        <begin position="139"/>
        <end position="233"/>
    </location>
</feature>
<feature type="repeat" description="Solcar" evidence="9">
    <location>
        <begin position="243"/>
        <end position="359"/>
    </location>
</feature>
<keyword evidence="6" id="KW-0496">Mitochondrion</keyword>
<dbReference type="InterPro" id="IPR052217">
    <property type="entry name" value="Mito/Peroxisomal_Carrier"/>
</dbReference>
<dbReference type="OrthoDB" id="18574at2759"/>
<dbReference type="SUPFAM" id="SSF103506">
    <property type="entry name" value="Mitochondrial carrier"/>
    <property type="match status" value="1"/>
</dbReference>
<dbReference type="InterPro" id="IPR018108">
    <property type="entry name" value="MCP_transmembrane"/>
</dbReference>
<feature type="repeat" description="Solcar" evidence="9">
    <location>
        <begin position="32"/>
        <end position="127"/>
    </location>
</feature>
<accession>A0A6A6QKM8</accession>
<keyword evidence="5" id="KW-0677">Repeat</keyword>
<evidence type="ECO:0000313" key="13">
    <source>
        <dbReference type="Proteomes" id="UP000799750"/>
    </source>
</evidence>
<organism evidence="12 13">
    <name type="scientific">Lophium mytilinum</name>
    <dbReference type="NCBI Taxonomy" id="390894"/>
    <lineage>
        <taxon>Eukaryota</taxon>
        <taxon>Fungi</taxon>
        <taxon>Dikarya</taxon>
        <taxon>Ascomycota</taxon>
        <taxon>Pezizomycotina</taxon>
        <taxon>Dothideomycetes</taxon>
        <taxon>Pleosporomycetidae</taxon>
        <taxon>Mytilinidiales</taxon>
        <taxon>Mytilinidiaceae</taxon>
        <taxon>Lophium</taxon>
    </lineage>
</organism>
<evidence type="ECO:0000256" key="11">
    <source>
        <dbReference type="SAM" id="MobiDB-lite"/>
    </source>
</evidence>
<dbReference type="GO" id="GO:0016020">
    <property type="term" value="C:membrane"/>
    <property type="evidence" value="ECO:0007669"/>
    <property type="project" value="UniProtKB-SubCell"/>
</dbReference>
<dbReference type="Pfam" id="PF00153">
    <property type="entry name" value="Mito_carr"/>
    <property type="match status" value="3"/>
</dbReference>
<evidence type="ECO:0000256" key="2">
    <source>
        <dbReference type="ARBA" id="ARBA00006375"/>
    </source>
</evidence>
<dbReference type="EMBL" id="MU004193">
    <property type="protein sequence ID" value="KAF2492841.1"/>
    <property type="molecule type" value="Genomic_DNA"/>
</dbReference>
<evidence type="ECO:0000256" key="4">
    <source>
        <dbReference type="ARBA" id="ARBA00022692"/>
    </source>
</evidence>
<evidence type="ECO:0000256" key="5">
    <source>
        <dbReference type="ARBA" id="ARBA00022737"/>
    </source>
</evidence>
<comment type="similarity">
    <text evidence="2 10">Belongs to the mitochondrial carrier (TC 2.A.29) family.</text>
</comment>
<sequence length="462" mass="49085">MTYVYNSQLDAFTLYHIQEEESPSRSSISPALPALGHAISGASGTAISKLLIYPLDLVITRLQVQAQFQNPSTPSDADYTSLLDAATKIYNNEGGIAAFYSGVLPDTAKSVADSFLFFLAYNYLRSRRLTTRGGSARTLPALDEIAVGMLAGALSKLCTTPIQNIVTRKQTASMVASRDPTATASPDLSLKDIALQIRHEKGLQGFWSGYSASLVLTLNPAITFLLHKILLRALVPRARREDPGARVTFLVAALSKSVASAVTYPFSLAKTRAQVSKHAPTETVGQTSESSEKEVGKGGAAGVAAQARRARQRTVFSTILRVARTEGVAALYQGLGAEMLKGFFSHGLTMLMKDRIHGVVVSLYYLVLQTAQKYPTSEEIRAMAARRANGVVENGREMVGNASQYAGDVVANGKSQAGELYEKGREMAGNAAEQAKGVVGKGTEGAKGAKGVIGSGSGNEDK</sequence>
<evidence type="ECO:0000256" key="6">
    <source>
        <dbReference type="ARBA" id="ARBA00022792"/>
    </source>
</evidence>
<evidence type="ECO:0000256" key="3">
    <source>
        <dbReference type="ARBA" id="ARBA00022448"/>
    </source>
</evidence>
<dbReference type="InterPro" id="IPR023395">
    <property type="entry name" value="MCP_dom_sf"/>
</dbReference>
<dbReference type="AlphaFoldDB" id="A0A6A6QKM8"/>